<keyword evidence="9" id="KW-1185">Reference proteome</keyword>
<dbReference type="PROSITE" id="PS50991">
    <property type="entry name" value="PYR_CT"/>
    <property type="match status" value="1"/>
</dbReference>
<dbReference type="Pfam" id="PF00682">
    <property type="entry name" value="HMGL-like"/>
    <property type="match status" value="1"/>
</dbReference>
<reference evidence="8" key="1">
    <citation type="submission" date="2020-03" db="EMBL/GenBank/DDBJ databases">
        <title>Castanea mollissima Vanexum genome sequencing.</title>
        <authorList>
            <person name="Staton M."/>
        </authorList>
    </citation>
    <scope>NUCLEOTIDE SEQUENCE</scope>
    <source>
        <tissue evidence="8">Leaf</tissue>
    </source>
</reference>
<dbReference type="GO" id="GO:0004419">
    <property type="term" value="F:hydroxymethylglutaryl-CoA lyase activity"/>
    <property type="evidence" value="ECO:0007669"/>
    <property type="project" value="UniProtKB-EC"/>
</dbReference>
<keyword evidence="5" id="KW-0456">Lyase</keyword>
<comment type="pathway">
    <text evidence="1">Metabolic intermediate metabolism; (S)-3-hydroxy-3-methylglutaryl-CoA degradation; acetoacetate from (S)-3-hydroxy-3-methylglutaryl-CoA: step 1/1.</text>
</comment>
<dbReference type="PANTHER" id="PTHR42738:SF15">
    <property type="entry name" value="HYDROXYMETHYLGLUTARYL-COA LYASE"/>
    <property type="match status" value="1"/>
</dbReference>
<name>A0A8J4RID0_9ROSI</name>
<dbReference type="Proteomes" id="UP000737018">
    <property type="component" value="Unassembled WGS sequence"/>
</dbReference>
<feature type="domain" description="Pyruvate carboxyltransferase" evidence="7">
    <location>
        <begin position="115"/>
        <end position="382"/>
    </location>
</feature>
<dbReference type="CDD" id="cd07938">
    <property type="entry name" value="DRE_TIM_HMGL"/>
    <property type="match status" value="1"/>
</dbReference>
<organism evidence="8 9">
    <name type="scientific">Castanea mollissima</name>
    <name type="common">Chinese chestnut</name>
    <dbReference type="NCBI Taxonomy" id="60419"/>
    <lineage>
        <taxon>Eukaryota</taxon>
        <taxon>Viridiplantae</taxon>
        <taxon>Streptophyta</taxon>
        <taxon>Embryophyta</taxon>
        <taxon>Tracheophyta</taxon>
        <taxon>Spermatophyta</taxon>
        <taxon>Magnoliopsida</taxon>
        <taxon>eudicotyledons</taxon>
        <taxon>Gunneridae</taxon>
        <taxon>Pentapetalae</taxon>
        <taxon>rosids</taxon>
        <taxon>fabids</taxon>
        <taxon>Fagales</taxon>
        <taxon>Fagaceae</taxon>
        <taxon>Castanea</taxon>
    </lineage>
</organism>
<sequence>MLAARGLDKFSRNSKFLLDRIVPIMQILEEPLGVTNHSTVGADTLVSHECTREAFLQRKQTRNVYRRDMMNVVLASVGGNYQALGNARSALCLVNRPYSTAEFSNKFLRSIPGFVKIVEVGPRDGLQNESNIVPTAVKVELIKMLVSSGLPVVEATSFVSPKWVPQLADAKDVMEAIRNVEAARFPVLTPNLKGFEAAVAAGAKEVAIFASASEAFSKSNINCSIKDSLIRYSDVTLAARKVSFPVRGYISCVVGCPVEGVVPPAKVAYVAKELYDMGCSEISLGDTIGVGTPGTVIPMLEAVMDVVPVDRLAVHFHDTYGQALSNILVSLQMGISTVDSSVSGLGGCPYAKGASGNVATEDVVYMLHGLGVKTNVNLGKLMLAGDFISKHLGRPSGSKTAVALSKATSHASKL</sequence>
<protein>
    <recommendedName>
        <fullName evidence="3">hydroxymethylglutaryl-CoA lyase</fullName>
        <ecNumber evidence="3">4.1.3.4</ecNumber>
    </recommendedName>
</protein>
<proteinExistence type="inferred from homology"/>
<evidence type="ECO:0000313" key="9">
    <source>
        <dbReference type="Proteomes" id="UP000737018"/>
    </source>
</evidence>
<evidence type="ECO:0000256" key="2">
    <source>
        <dbReference type="ARBA" id="ARBA00009405"/>
    </source>
</evidence>
<evidence type="ECO:0000259" key="7">
    <source>
        <dbReference type="PROSITE" id="PS50991"/>
    </source>
</evidence>
<evidence type="ECO:0000256" key="1">
    <source>
        <dbReference type="ARBA" id="ARBA00005143"/>
    </source>
</evidence>
<dbReference type="OrthoDB" id="1905920at2759"/>
<accession>A0A8J4RID0</accession>
<dbReference type="EMBL" id="JRKL02001200">
    <property type="protein sequence ID" value="KAF3965389.1"/>
    <property type="molecule type" value="Genomic_DNA"/>
</dbReference>
<comment type="similarity">
    <text evidence="2">Belongs to the HMG-CoA lyase family.</text>
</comment>
<evidence type="ECO:0000256" key="3">
    <source>
        <dbReference type="ARBA" id="ARBA00012910"/>
    </source>
</evidence>
<dbReference type="GO" id="GO:0006552">
    <property type="term" value="P:L-leucine catabolic process"/>
    <property type="evidence" value="ECO:0007669"/>
    <property type="project" value="TreeGrafter"/>
</dbReference>
<dbReference type="UniPathway" id="UPA00896">
    <property type="reaction ID" value="UER00863"/>
</dbReference>
<evidence type="ECO:0000256" key="5">
    <source>
        <dbReference type="ARBA" id="ARBA00023239"/>
    </source>
</evidence>
<gene>
    <name evidence="8" type="ORF">CMV_010417</name>
</gene>
<dbReference type="AlphaFoldDB" id="A0A8J4RID0"/>
<evidence type="ECO:0000256" key="4">
    <source>
        <dbReference type="ARBA" id="ARBA00022723"/>
    </source>
</evidence>
<dbReference type="GO" id="GO:0046951">
    <property type="term" value="P:ketone body biosynthetic process"/>
    <property type="evidence" value="ECO:0007669"/>
    <property type="project" value="TreeGrafter"/>
</dbReference>
<dbReference type="PANTHER" id="PTHR42738">
    <property type="entry name" value="HYDROXYMETHYLGLUTARYL-COA LYASE"/>
    <property type="match status" value="1"/>
</dbReference>
<dbReference type="GO" id="GO:0046872">
    <property type="term" value="F:metal ion binding"/>
    <property type="evidence" value="ECO:0007669"/>
    <property type="project" value="UniProtKB-KW"/>
</dbReference>
<evidence type="ECO:0000256" key="6">
    <source>
        <dbReference type="ARBA" id="ARBA00049877"/>
    </source>
</evidence>
<evidence type="ECO:0000313" key="8">
    <source>
        <dbReference type="EMBL" id="KAF3965389.1"/>
    </source>
</evidence>
<dbReference type="InterPro" id="IPR013785">
    <property type="entry name" value="Aldolase_TIM"/>
</dbReference>
<dbReference type="InterPro" id="IPR043594">
    <property type="entry name" value="HMGL"/>
</dbReference>
<comment type="catalytic activity">
    <reaction evidence="6">
        <text>(3S)-3-hydroxy-3-methylglutaryl-CoA = acetoacetate + acetyl-CoA</text>
        <dbReference type="Rhea" id="RHEA:24404"/>
        <dbReference type="ChEBI" id="CHEBI:13705"/>
        <dbReference type="ChEBI" id="CHEBI:43074"/>
        <dbReference type="ChEBI" id="CHEBI:57288"/>
        <dbReference type="EC" id="4.1.3.4"/>
    </reaction>
</comment>
<dbReference type="FunFam" id="3.20.20.70:FF:000038">
    <property type="entry name" value="Hydroxymethylglutaryl-CoA lyase, mitochondrial"/>
    <property type="match status" value="1"/>
</dbReference>
<dbReference type="SUPFAM" id="SSF51569">
    <property type="entry name" value="Aldolase"/>
    <property type="match status" value="1"/>
</dbReference>
<dbReference type="InterPro" id="IPR000891">
    <property type="entry name" value="PYR_CT"/>
</dbReference>
<comment type="caution">
    <text evidence="8">The sequence shown here is derived from an EMBL/GenBank/DDBJ whole genome shotgun (WGS) entry which is preliminary data.</text>
</comment>
<dbReference type="Gene3D" id="3.20.20.70">
    <property type="entry name" value="Aldolase class I"/>
    <property type="match status" value="1"/>
</dbReference>
<dbReference type="NCBIfam" id="NF004283">
    <property type="entry name" value="PRK05692.1"/>
    <property type="match status" value="1"/>
</dbReference>
<keyword evidence="4" id="KW-0479">Metal-binding</keyword>
<dbReference type="EC" id="4.1.3.4" evidence="3"/>